<dbReference type="OrthoDB" id="2121326at2759"/>
<name>A0A9R0J701_SPIOL</name>
<dbReference type="AlphaFoldDB" id="A0A9R0J701"/>
<keyword evidence="5" id="KW-1185">Reference proteome</keyword>
<evidence type="ECO:0000259" key="4">
    <source>
        <dbReference type="PROSITE" id="PS51352"/>
    </source>
</evidence>
<dbReference type="PANTHER" id="PTHR46115">
    <property type="entry name" value="THIOREDOXIN-LIKE PROTEIN 1"/>
    <property type="match status" value="1"/>
</dbReference>
<evidence type="ECO:0000256" key="2">
    <source>
        <dbReference type="ARBA" id="ARBA00023157"/>
    </source>
</evidence>
<evidence type="ECO:0000256" key="3">
    <source>
        <dbReference type="ARBA" id="ARBA00023284"/>
    </source>
</evidence>
<feature type="domain" description="Thioredoxin" evidence="4">
    <location>
        <begin position="74"/>
        <end position="194"/>
    </location>
</feature>
<keyword evidence="1" id="KW-0813">Transport</keyword>
<accession>A0A9R0J701</accession>
<dbReference type="InterPro" id="IPR013766">
    <property type="entry name" value="Thioredoxin_domain"/>
</dbReference>
<dbReference type="Pfam" id="PF00085">
    <property type="entry name" value="Thioredoxin"/>
    <property type="match status" value="1"/>
</dbReference>
<dbReference type="GeneID" id="110800792"/>
<keyword evidence="3" id="KW-0676">Redox-active center</keyword>
<evidence type="ECO:0000256" key="1">
    <source>
        <dbReference type="ARBA" id="ARBA00022982"/>
    </source>
</evidence>
<proteinExistence type="predicted"/>
<dbReference type="SUPFAM" id="SSF52833">
    <property type="entry name" value="Thioredoxin-like"/>
    <property type="match status" value="1"/>
</dbReference>
<evidence type="ECO:0000313" key="5">
    <source>
        <dbReference type="Proteomes" id="UP000813463"/>
    </source>
</evidence>
<sequence length="194" mass="21419">MAARFSALRSSVLQPLLRRHQLRPIIPRSSSSPVSTQSALPSPTQFTSPMPLSTLTIPTAACVFSSFSFGSRSYSSDSELPSNVVLVQSDDQLTASLRKAEDESSQAIFYFTAVWCGPCQFLWPDMKKLSERFPDVKFYKIDIDEVGTGPTISKLNICSVPTLHFFKNGKKAAEVVGADVKRIKDISSTLYKNE</sequence>
<reference evidence="5" key="1">
    <citation type="journal article" date="2021" name="Nat. Commun.">
        <title>Genomic analyses provide insights into spinach domestication and the genetic basis of agronomic traits.</title>
        <authorList>
            <person name="Cai X."/>
            <person name="Sun X."/>
            <person name="Xu C."/>
            <person name="Sun H."/>
            <person name="Wang X."/>
            <person name="Ge C."/>
            <person name="Zhang Z."/>
            <person name="Wang Q."/>
            <person name="Fei Z."/>
            <person name="Jiao C."/>
            <person name="Wang Q."/>
        </authorList>
    </citation>
    <scope>NUCLEOTIDE SEQUENCE [LARGE SCALE GENOMIC DNA]</scope>
    <source>
        <strain evidence="5">cv. Varoflay</strain>
    </source>
</reference>
<dbReference type="InterPro" id="IPR036249">
    <property type="entry name" value="Thioredoxin-like_sf"/>
</dbReference>
<keyword evidence="2" id="KW-1015">Disulfide bond</keyword>
<organism evidence="5 6">
    <name type="scientific">Spinacia oleracea</name>
    <name type="common">Spinach</name>
    <dbReference type="NCBI Taxonomy" id="3562"/>
    <lineage>
        <taxon>Eukaryota</taxon>
        <taxon>Viridiplantae</taxon>
        <taxon>Streptophyta</taxon>
        <taxon>Embryophyta</taxon>
        <taxon>Tracheophyta</taxon>
        <taxon>Spermatophyta</taxon>
        <taxon>Magnoliopsida</taxon>
        <taxon>eudicotyledons</taxon>
        <taxon>Gunneridae</taxon>
        <taxon>Pentapetalae</taxon>
        <taxon>Caryophyllales</taxon>
        <taxon>Chenopodiaceae</taxon>
        <taxon>Chenopodioideae</taxon>
        <taxon>Anserineae</taxon>
        <taxon>Spinacia</taxon>
    </lineage>
</organism>
<dbReference type="KEGG" id="soe:110800792"/>
<protein>
    <submittedName>
        <fullName evidence="6">Thioredoxin O2, mitochondrial</fullName>
    </submittedName>
</protein>
<dbReference type="RefSeq" id="XP_021861812.1">
    <property type="nucleotide sequence ID" value="XM_022006120.2"/>
</dbReference>
<dbReference type="Proteomes" id="UP000813463">
    <property type="component" value="Chromosome 1"/>
</dbReference>
<keyword evidence="1" id="KW-0249">Electron transport</keyword>
<reference evidence="6" key="2">
    <citation type="submission" date="2025-08" db="UniProtKB">
        <authorList>
            <consortium name="RefSeq"/>
        </authorList>
    </citation>
    <scope>IDENTIFICATION</scope>
    <source>
        <tissue evidence="6">Leaf</tissue>
    </source>
</reference>
<gene>
    <name evidence="6" type="primary">LOC110800792</name>
</gene>
<evidence type="ECO:0000313" key="6">
    <source>
        <dbReference type="RefSeq" id="XP_021861812.1"/>
    </source>
</evidence>
<dbReference type="FunFam" id="3.40.30.10:FF:000245">
    <property type="entry name" value="Thioredoxin"/>
    <property type="match status" value="1"/>
</dbReference>
<dbReference type="CDD" id="cd02947">
    <property type="entry name" value="TRX_family"/>
    <property type="match status" value="1"/>
</dbReference>
<dbReference type="PROSITE" id="PS51352">
    <property type="entry name" value="THIOREDOXIN_2"/>
    <property type="match status" value="1"/>
</dbReference>
<dbReference type="Gene3D" id="3.40.30.10">
    <property type="entry name" value="Glutaredoxin"/>
    <property type="match status" value="1"/>
</dbReference>